<sequence length="86" mass="9776">MREHDASGPDQRGRRTPVIEKGILKLGLFKSVQCEIRDISSGGARIVTPNGMDLPEEFSIRIARQKRARPCLRRWQSGRETGIEFI</sequence>
<dbReference type="SUPFAM" id="SSF141371">
    <property type="entry name" value="PilZ domain-like"/>
    <property type="match status" value="1"/>
</dbReference>
<proteinExistence type="predicted"/>
<protein>
    <submittedName>
        <fullName evidence="1">Uncharacterized protein</fullName>
    </submittedName>
</protein>
<dbReference type="RefSeq" id="WP_034826458.1">
    <property type="nucleotide sequence ID" value="NZ_AWFA01000021.1"/>
</dbReference>
<dbReference type="InterPro" id="IPR009875">
    <property type="entry name" value="PilZ_domain"/>
</dbReference>
<gene>
    <name evidence="1" type="ORF">HY3_13150</name>
</gene>
<dbReference type="STRING" id="1280941.HY2_13080"/>
<reference evidence="1 2" key="1">
    <citation type="submission" date="2013-04" db="EMBL/GenBank/DDBJ databases">
        <title>Hyphomonas sp. T24B3 Genome Sequencing.</title>
        <authorList>
            <person name="Lai Q."/>
            <person name="Shao Z."/>
        </authorList>
    </citation>
    <scope>NUCLEOTIDE SEQUENCE [LARGE SCALE GENOMIC DNA]</scope>
    <source>
        <strain evidence="1 2">T24B3</strain>
    </source>
</reference>
<accession>A0A328K2X3</accession>
<keyword evidence="2" id="KW-1185">Reference proteome</keyword>
<organism evidence="1 2">
    <name type="scientific">Hyphomonas pacifica</name>
    <dbReference type="NCBI Taxonomy" id="1280941"/>
    <lineage>
        <taxon>Bacteria</taxon>
        <taxon>Pseudomonadati</taxon>
        <taxon>Pseudomonadota</taxon>
        <taxon>Alphaproteobacteria</taxon>
        <taxon>Hyphomonadales</taxon>
        <taxon>Hyphomonadaceae</taxon>
        <taxon>Hyphomonas</taxon>
    </lineage>
</organism>
<dbReference type="EMBL" id="AWFB01000021">
    <property type="protein sequence ID" value="RAN33382.1"/>
    <property type="molecule type" value="Genomic_DNA"/>
</dbReference>
<accession>A0A062TXU2</accession>
<dbReference type="Pfam" id="PF07238">
    <property type="entry name" value="PilZ"/>
    <property type="match status" value="1"/>
</dbReference>
<comment type="caution">
    <text evidence="1">The sequence shown here is derived from an EMBL/GenBank/DDBJ whole genome shotgun (WGS) entry which is preliminary data.</text>
</comment>
<name>A0A062TXU2_9PROT</name>
<evidence type="ECO:0000313" key="2">
    <source>
        <dbReference type="Proteomes" id="UP000249123"/>
    </source>
</evidence>
<evidence type="ECO:0000313" key="1">
    <source>
        <dbReference type="EMBL" id="RAN33382.1"/>
    </source>
</evidence>
<dbReference type="OrthoDB" id="7210926at2"/>
<dbReference type="AlphaFoldDB" id="A0A062TXU2"/>
<dbReference type="Proteomes" id="UP000249123">
    <property type="component" value="Unassembled WGS sequence"/>
</dbReference>
<dbReference type="GO" id="GO:0035438">
    <property type="term" value="F:cyclic-di-GMP binding"/>
    <property type="evidence" value="ECO:0007669"/>
    <property type="project" value="InterPro"/>
</dbReference>